<dbReference type="EMBL" id="JAPDRQ010000238">
    <property type="protein sequence ID" value="KAJ9651740.1"/>
    <property type="molecule type" value="Genomic_DNA"/>
</dbReference>
<evidence type="ECO:0000313" key="1">
    <source>
        <dbReference type="EMBL" id="KAJ9651740.1"/>
    </source>
</evidence>
<keyword evidence="2" id="KW-1185">Reference proteome</keyword>
<comment type="caution">
    <text evidence="1">The sequence shown here is derived from an EMBL/GenBank/DDBJ whole genome shotgun (WGS) entry which is preliminary data.</text>
</comment>
<proteinExistence type="predicted"/>
<dbReference type="Proteomes" id="UP001172386">
    <property type="component" value="Unassembled WGS sequence"/>
</dbReference>
<name>A0ACC2ZVW2_9EURO</name>
<reference evidence="1" key="1">
    <citation type="submission" date="2022-10" db="EMBL/GenBank/DDBJ databases">
        <title>Culturing micro-colonial fungi from biological soil crusts in the Mojave desert and describing Neophaeococcomyces mojavensis, and introducing the new genera and species Taxawa tesnikishii.</title>
        <authorList>
            <person name="Kurbessoian T."/>
            <person name="Stajich J.E."/>
        </authorList>
    </citation>
    <scope>NUCLEOTIDE SEQUENCE</scope>
    <source>
        <strain evidence="1">JES_112</strain>
    </source>
</reference>
<sequence>MSKPSSKKNQQPKDVSQYWAARGYRPDIAALKPAPDEDPKGEGAYQRAFHEEARSDPPRLPNASHYPNSPSAREYIRKKSSNFLAPRVEKRPGEDNAEGQVSRRLRDPDRSPMLPDNKSSSTSPVSAYSQNAALPLSSQYDQKPNIQFAFQRPPAFLEPSGAPMGPVNKLR</sequence>
<accession>A0ACC2ZVW2</accession>
<gene>
    <name evidence="1" type="ORF">H2198_009012</name>
</gene>
<protein>
    <submittedName>
        <fullName evidence="1">Uncharacterized protein</fullName>
    </submittedName>
</protein>
<evidence type="ECO:0000313" key="2">
    <source>
        <dbReference type="Proteomes" id="UP001172386"/>
    </source>
</evidence>
<organism evidence="1 2">
    <name type="scientific">Neophaeococcomyces mojaviensis</name>
    <dbReference type="NCBI Taxonomy" id="3383035"/>
    <lineage>
        <taxon>Eukaryota</taxon>
        <taxon>Fungi</taxon>
        <taxon>Dikarya</taxon>
        <taxon>Ascomycota</taxon>
        <taxon>Pezizomycotina</taxon>
        <taxon>Eurotiomycetes</taxon>
        <taxon>Chaetothyriomycetidae</taxon>
        <taxon>Chaetothyriales</taxon>
        <taxon>Chaetothyriales incertae sedis</taxon>
        <taxon>Neophaeococcomyces</taxon>
    </lineage>
</organism>